<proteinExistence type="predicted"/>
<sequence length="2396" mass="263471">MTSDTVITPVSITDTCIFPRLCKSPTDTRNWLKSPTIGSPGSSIYDSLTAHGILPSSLILSAWAIILRYFTESENTLFWVGNQEQILADAPCGRLPHLIRMPVDPDETIRALSQQALVKMQHRHQADSALCNTGLIINDTTDTECQALCEESQAHDQLSVCDVVLDVSLDQEGLCICLHYQESWMTDTDATNVVSTVYQAILSALDSPDGPIRSLPLCSDHQRLMIQEFNRYSTVSTSPHALSWWDSLDQSIMRQRNHKLAIDGWDGQFTFSELDDFSSRVAFHLQAMGIAPPMMIPVCFEKSTWAIIATIGIHRAGAAFVPLDPSLPLERIRSIVSQMGSTVMVVSSLQRSIAEALAMTPIVVGKHTVDALPPGKMSQGQAVSPNDPAYCLFTSGSTGAPKGCVIDQAAFAAISDHCLGLCLNENVRALHFASASFGISIIEIYCTLSAGGTVCVASDEDRASLSNISRAISQMAVNWVIMTPTMISSLSPQELLSVETLISGGEPLQKGHVHTWADHVTLLQGYGFTEWAGICSISGRITSPAHLKTLGRLSPNARAWLVSPLDYRLLAPIGAVAELCIEGNCLAQGYLHDATKTSESFFPRPEWGIGSSSSPDGCNRLYRTGDLVRYVGNGSIQYVGRNDTQRKIRGQRIEVTEIEYSLRECFPKAQRVFAEVIIPVEDGGAQQVLAAFVHLHSTVPDSSTQLDQSLFIAVDPVFQLQVDKAKEVLSTKLPRYMMPDLFLSIRSPPLTITGKLDRRRIRAVASQLRRRELLAMNLRKYDPKAPSTKTEAILTDLLAQVLNIPVSDVGIDDNFFHMGGDSVKAMAVIGKAAAHNIYLNMAEIFRTPTVTQLAHLADGKGVTRTKPTAIPPFSLLYDSDSREQVVRVACDQCQIDATDIEDIYPCTSLQEGMFALGGQQAGGYVARWVYQFDHSDGVDAILLQKAWTRVFREEAILRSRIILSPSQRMYQVVLQHTPIWDTVSLSPDAVTQNGLPDFPVDLGTPLAKLAMHRQNEKGGFALIITIHHSLCDGWSFRKLLDRVEAIYRGESCFPSPPFNIFVQDVLQAPDHKEYWTSELSNHEAEVFPALLPTSYRPYPTSEVKESISWAGFDPGRFTRSTILRLAWGITQAQYQCNNDVIMGLTVSGRNASVSGIDTIIGPTVATIPWRIQLNPAASIEASLDSLVEQATRSIPHEQVGLHVMKQWGGDVASACSFQTLLIIQQMDSSSSYSLLGARGQESSWMAFGTYTLTIVCSLNDDPVELKAWFDPLLIPEGQVKRMLRQLRYVVQTVCRDPAADVASCMTANPHDIDEIIEWNRSVPPSSGRSVPDLISQSCDSHPHQLAVDSFDVQFTYQQLDVLSTGLAKHLVELGVQAGDFLPIFSEKSGWTPVSMLAVMKAGAAFILTDALTPVQRLADSFQQVQPKFILTTTGLLRQTLAITTRAVLFDCEYDDTDLICLPKVQPDQPVFAVFTSGSTGTPKAAMADHQSFLGYSQPIINNIPIDKTVRWLQFSSYAFDMSVNETLWTLIGGGCICILSEEERVNRFVDTVNKIRPTHGFLTPSFARTVDPTDVPSLRSLMFAGEPLQPSDIDTWTPHVELMNAYGPAESGVTHVRYFKSNPNAPCNTVGHATGGAGWLICPGQYEKLAPIGAVGELLLEGPFVGPGYLNNPVKTQDSFIAMPKFVSNLRRASSRVYKTGDLMRYNADGSLVFVGRNDFQVKIRGQRIELSDVETHVTACFPGQPQVIVEFIKPSAGQKQASPYLAAFVYQPVSEAEITSVIDSEAIPSCPWLYKPDKGFQERSAVALTKLRELVPRFMIPSLFLHISRVPQTMSGKVDHRCLQRTLGDLPEVELRQFRARSEQKRAPTTVAETKIQKLCARALGIALEEIGLDDNFLQLGGDSISAMYLVAAAREEGMRITVANVLDHPRLSMLAGYAEIDQVGSTISNDSPAVTTFSLISDELRAEVTDRLLDLGLVDHKDSIEDIIPVTESQAFFLTNWTPVLNCNFLTGPLDSTRLRNACRSVVAARSILRTAFTSTSNGIFQAVLRDTELPFYQTTTEEDLLMHCDAIWNSDCTISSTLNTAPLRFTLVSRSATEHAVIIRLSHAQYDGVSMPTLLDDLRQAYSGRDLRPTVDFSSYLHLRSGQDNSSAFDFWRQYLQGSSVRSLQVSSIAAPPTQASNSRISTGHSVTITELPVGITAASLVKAAAAWLLGRADKTSQDLILGQTVTGRSMPLDGAERMIGPCLNFLPFRINLQPGWSVLQLLQHVQKQCSATLAYDYLDYSDIVRCSTTWPESTSLPCVIQHQNVAQNPVLNLEGTERCTSSGWAYFMPPSGIWILSTPSTGDRLQLMLCTSTAVMPVQAAREWIRDLGKVITLFVGHPHMSVDDIRT</sequence>
<gene>
    <name evidence="1" type="ORF">N8T08_006013</name>
</gene>
<organism evidence="1 2">
    <name type="scientific">Aspergillus melleus</name>
    <dbReference type="NCBI Taxonomy" id="138277"/>
    <lineage>
        <taxon>Eukaryota</taxon>
        <taxon>Fungi</taxon>
        <taxon>Dikarya</taxon>
        <taxon>Ascomycota</taxon>
        <taxon>Pezizomycotina</taxon>
        <taxon>Eurotiomycetes</taxon>
        <taxon>Eurotiomycetidae</taxon>
        <taxon>Eurotiales</taxon>
        <taxon>Aspergillaceae</taxon>
        <taxon>Aspergillus</taxon>
        <taxon>Aspergillus subgen. Circumdati</taxon>
    </lineage>
</organism>
<evidence type="ECO:0000313" key="2">
    <source>
        <dbReference type="Proteomes" id="UP001177260"/>
    </source>
</evidence>
<evidence type="ECO:0000313" key="1">
    <source>
        <dbReference type="EMBL" id="KAK1143898.1"/>
    </source>
</evidence>
<comment type="caution">
    <text evidence="1">The sequence shown here is derived from an EMBL/GenBank/DDBJ whole genome shotgun (WGS) entry which is preliminary data.</text>
</comment>
<dbReference type="Proteomes" id="UP001177260">
    <property type="component" value="Unassembled WGS sequence"/>
</dbReference>
<accession>A0ACC3B1E4</accession>
<reference evidence="1 2" key="1">
    <citation type="journal article" date="2023" name="ACS Omega">
        <title>Identification of the Neoaspergillic Acid Biosynthesis Gene Cluster by Establishing an In Vitro CRISPR-Ribonucleoprotein Genetic System in Aspergillus melleus.</title>
        <authorList>
            <person name="Yuan B."/>
            <person name="Grau M.F."/>
            <person name="Murata R.M."/>
            <person name="Torok T."/>
            <person name="Venkateswaran K."/>
            <person name="Stajich J.E."/>
            <person name="Wang C.C.C."/>
        </authorList>
    </citation>
    <scope>NUCLEOTIDE SEQUENCE [LARGE SCALE GENOMIC DNA]</scope>
    <source>
        <strain evidence="1 2">IMV 1140</strain>
    </source>
</reference>
<protein>
    <submittedName>
        <fullName evidence="1">Nonribosomal Peptide Synthase (NRPS)</fullName>
    </submittedName>
</protein>
<keyword evidence="2" id="KW-1185">Reference proteome</keyword>
<name>A0ACC3B1E4_9EURO</name>
<dbReference type="EMBL" id="JAOPJF010000035">
    <property type="protein sequence ID" value="KAK1143898.1"/>
    <property type="molecule type" value="Genomic_DNA"/>
</dbReference>